<dbReference type="GO" id="GO:0007179">
    <property type="term" value="P:transforming growth factor beta receptor signaling pathway"/>
    <property type="evidence" value="ECO:0007669"/>
    <property type="project" value="TreeGrafter"/>
</dbReference>
<evidence type="ECO:0000313" key="7">
    <source>
        <dbReference type="EMBL" id="PNJ36209.1"/>
    </source>
</evidence>
<dbReference type="GO" id="GO:0048019">
    <property type="term" value="F:receptor antagonist activity"/>
    <property type="evidence" value="ECO:0007669"/>
    <property type="project" value="TreeGrafter"/>
</dbReference>
<dbReference type="InterPro" id="IPR035814">
    <property type="entry name" value="NTR_PCOLCE"/>
</dbReference>
<dbReference type="GO" id="GO:0050431">
    <property type="term" value="F:transforming growth factor beta binding"/>
    <property type="evidence" value="ECO:0007669"/>
    <property type="project" value="TreeGrafter"/>
</dbReference>
<dbReference type="PANTHER" id="PTHR45938:SF11">
    <property type="entry name" value="WAP, KAZAL, IMMUNOGLOBULIN, KUNITZ AND NTR DOMAIN-CONTAINING PROTEIN 2-LIKE"/>
    <property type="match status" value="1"/>
</dbReference>
<dbReference type="AlphaFoldDB" id="A0A2J8TT81"/>
<dbReference type="SUPFAM" id="SSF50242">
    <property type="entry name" value="TIMP-like"/>
    <property type="match status" value="1"/>
</dbReference>
<keyword evidence="2" id="KW-0964">Secreted</keyword>
<dbReference type="PANTHER" id="PTHR45938">
    <property type="entry name" value="ACP24A4-RELATED"/>
    <property type="match status" value="1"/>
</dbReference>
<sequence>TAQPVTTTFPVTTGLKPTVALCQQKCRRTGTLEGNYCSSDFVLAGTVITTITRDGSLHATVSIINIYKEGNLAIQQAGKNMSARLTVVCKQCPLLRRGLNYIIMGQVGEDGRGKIMPNSFIMMFKTKNQKLLDALKNKQC</sequence>
<dbReference type="PROSITE" id="PS50189">
    <property type="entry name" value="NTR"/>
    <property type="match status" value="1"/>
</dbReference>
<dbReference type="InterPro" id="IPR018933">
    <property type="entry name" value="Netrin_module_non-TIMP"/>
</dbReference>
<dbReference type="SMART" id="SM00643">
    <property type="entry name" value="C345C"/>
    <property type="match status" value="1"/>
</dbReference>
<dbReference type="CDD" id="cd03576">
    <property type="entry name" value="NTR_PCOLCE"/>
    <property type="match status" value="1"/>
</dbReference>
<proteinExistence type="predicted"/>
<accession>A0A2J8TT81</accession>
<keyword evidence="4" id="KW-1015">Disulfide bond</keyword>
<dbReference type="EMBL" id="NDHI03003484">
    <property type="protein sequence ID" value="PNJ36209.1"/>
    <property type="molecule type" value="Genomic_DNA"/>
</dbReference>
<evidence type="ECO:0000259" key="6">
    <source>
        <dbReference type="PROSITE" id="PS50189"/>
    </source>
</evidence>
<comment type="caution">
    <text evidence="7">The sequence shown here is derived from an EMBL/GenBank/DDBJ whole genome shotgun (WGS) entry which is preliminary data.</text>
</comment>
<evidence type="ECO:0000256" key="5">
    <source>
        <dbReference type="ARBA" id="ARBA00023180"/>
    </source>
</evidence>
<dbReference type="Pfam" id="PF01759">
    <property type="entry name" value="NTR"/>
    <property type="match status" value="1"/>
</dbReference>
<evidence type="ECO:0000256" key="1">
    <source>
        <dbReference type="ARBA" id="ARBA00004613"/>
    </source>
</evidence>
<keyword evidence="5" id="KW-0325">Glycoprotein</keyword>
<name>A0A2J8TT81_PONAB</name>
<dbReference type="InterPro" id="IPR008993">
    <property type="entry name" value="TIMP-like_OB-fold"/>
</dbReference>
<dbReference type="GO" id="GO:0005615">
    <property type="term" value="C:extracellular space"/>
    <property type="evidence" value="ECO:0007669"/>
    <property type="project" value="TreeGrafter"/>
</dbReference>
<reference evidence="7" key="1">
    <citation type="submission" date="2017-12" db="EMBL/GenBank/DDBJ databases">
        <title>High-resolution comparative analysis of great ape genomes.</title>
        <authorList>
            <person name="Pollen A."/>
            <person name="Hastie A."/>
            <person name="Hormozdiari F."/>
            <person name="Dougherty M."/>
            <person name="Liu R."/>
            <person name="Chaisson M."/>
            <person name="Hoppe E."/>
            <person name="Hill C."/>
            <person name="Pang A."/>
            <person name="Hillier L."/>
            <person name="Baker C."/>
            <person name="Armstrong J."/>
            <person name="Shendure J."/>
            <person name="Paten B."/>
            <person name="Wilson R."/>
            <person name="Chao H."/>
            <person name="Schneider V."/>
            <person name="Ventura M."/>
            <person name="Kronenberg Z."/>
            <person name="Murali S."/>
            <person name="Gordon D."/>
            <person name="Cantsilieris S."/>
            <person name="Munson K."/>
            <person name="Nelson B."/>
            <person name="Raja A."/>
            <person name="Underwood J."/>
            <person name="Diekhans M."/>
            <person name="Fiddes I."/>
            <person name="Haussler D."/>
            <person name="Eichler E."/>
        </authorList>
    </citation>
    <scope>NUCLEOTIDE SEQUENCE [LARGE SCALE GENOMIC DNA]</scope>
    <source>
        <strain evidence="7">Susie</strain>
    </source>
</reference>
<keyword evidence="3" id="KW-0732">Signal</keyword>
<dbReference type="FunFam" id="2.40.50.120:FF:000015">
    <property type="entry name" value="Procollagen C-endopeptidase enhancer 2"/>
    <property type="match status" value="1"/>
</dbReference>
<feature type="non-terminal residue" evidence="7">
    <location>
        <position position="1"/>
    </location>
</feature>
<organism evidence="7">
    <name type="scientific">Pongo abelii</name>
    <name type="common">Sumatran orangutan</name>
    <name type="synonym">Pongo pygmaeus abelii</name>
    <dbReference type="NCBI Taxonomy" id="9601"/>
    <lineage>
        <taxon>Eukaryota</taxon>
        <taxon>Metazoa</taxon>
        <taxon>Chordata</taxon>
        <taxon>Craniata</taxon>
        <taxon>Vertebrata</taxon>
        <taxon>Euteleostomi</taxon>
        <taxon>Mammalia</taxon>
        <taxon>Eutheria</taxon>
        <taxon>Euarchontoglires</taxon>
        <taxon>Primates</taxon>
        <taxon>Haplorrhini</taxon>
        <taxon>Catarrhini</taxon>
        <taxon>Hominidae</taxon>
        <taxon>Pongo</taxon>
    </lineage>
</organism>
<feature type="domain" description="NTR" evidence="6">
    <location>
        <begin position="22"/>
        <end position="140"/>
    </location>
</feature>
<comment type="subcellular location">
    <subcellularLocation>
        <location evidence="1">Secreted</location>
    </subcellularLocation>
</comment>
<gene>
    <name evidence="7" type="ORF">CR201_G0032477</name>
</gene>
<protein>
    <submittedName>
        <fullName evidence="7">PCOLCE2 isoform 10</fullName>
    </submittedName>
</protein>
<evidence type="ECO:0000256" key="2">
    <source>
        <dbReference type="ARBA" id="ARBA00022525"/>
    </source>
</evidence>
<dbReference type="InterPro" id="IPR001134">
    <property type="entry name" value="Netrin_domain"/>
</dbReference>
<evidence type="ECO:0000256" key="3">
    <source>
        <dbReference type="ARBA" id="ARBA00022729"/>
    </source>
</evidence>
<evidence type="ECO:0000256" key="4">
    <source>
        <dbReference type="ARBA" id="ARBA00023157"/>
    </source>
</evidence>
<dbReference type="Gene3D" id="2.40.50.120">
    <property type="match status" value="1"/>
</dbReference>